<dbReference type="GO" id="GO:0046872">
    <property type="term" value="F:metal ion binding"/>
    <property type="evidence" value="ECO:0007669"/>
    <property type="project" value="InterPro"/>
</dbReference>
<gene>
    <name evidence="3" type="ORF">SAMN05421879_11167</name>
</gene>
<proteinExistence type="predicted"/>
<keyword evidence="1" id="KW-0547">Nucleotide-binding</keyword>
<dbReference type="GO" id="GO:0005524">
    <property type="term" value="F:ATP binding"/>
    <property type="evidence" value="ECO:0007669"/>
    <property type="project" value="UniProtKB-UniRule"/>
</dbReference>
<keyword evidence="3" id="KW-0436">Ligase</keyword>
<protein>
    <submittedName>
        <fullName evidence="3">D-aspartate ligase</fullName>
    </submittedName>
</protein>
<keyword evidence="1" id="KW-0067">ATP-binding</keyword>
<evidence type="ECO:0000313" key="4">
    <source>
        <dbReference type="Proteomes" id="UP000219688"/>
    </source>
</evidence>
<sequence length="422" mass="46844">MSMPVPPHASTTPFVPVVLGGDLPTYTLARAFHEELGARTTVLSRGIPAAVRGSSIVDNLVVPGLDDPDEVVRAVHGVADANPGATVLLLGTMDWWIERIGGLRHRLDERVAVPYPELGLIERMSDKEQFAALCAELRVAHPRTVVLGPDVAEPEVGGLLTDLRPPYVVKAADPPAFHNLIYRGKQKVGFAADLPELLRLRRTMSGAGYAGALVVQERIPGGDEQMRLLTTYSDRTGRVRWGRVGHVLLEDHDPAWIGNPLAVMHGTSATALAEATRLLEHVGWTGYANFDLKVDPRDGREHFFELNPRLGRSHGYLTAAGHPVVTPYVREYVEGRDPYDDVTTGAETDDWLYAIVPVPLLRHYVTDPATRERLNRVRREGRVLRPFVYPPDRGRHRRLAQLKNDVLFVKDFATHYRRPANS</sequence>
<name>A0A285VT57_9MICO</name>
<dbReference type="RefSeq" id="WP_141401505.1">
    <property type="nucleotide sequence ID" value="NZ_OBQK01000011.1"/>
</dbReference>
<dbReference type="InterPro" id="IPR011761">
    <property type="entry name" value="ATP-grasp"/>
</dbReference>
<dbReference type="AlphaFoldDB" id="A0A285VT57"/>
<dbReference type="Gene3D" id="3.30.470.20">
    <property type="entry name" value="ATP-grasp fold, B domain"/>
    <property type="match status" value="1"/>
</dbReference>
<feature type="domain" description="ATP-grasp" evidence="2">
    <location>
        <begin position="131"/>
        <end position="333"/>
    </location>
</feature>
<reference evidence="4" key="1">
    <citation type="submission" date="2017-08" db="EMBL/GenBank/DDBJ databases">
        <authorList>
            <person name="Varghese N."/>
            <person name="Submissions S."/>
        </authorList>
    </citation>
    <scope>NUCLEOTIDE SEQUENCE [LARGE SCALE GENOMIC DNA]</scope>
    <source>
        <strain evidence="4">USBA17B2</strain>
    </source>
</reference>
<dbReference type="Proteomes" id="UP000219688">
    <property type="component" value="Unassembled WGS sequence"/>
</dbReference>
<dbReference type="SUPFAM" id="SSF56059">
    <property type="entry name" value="Glutathione synthetase ATP-binding domain-like"/>
    <property type="match status" value="1"/>
</dbReference>
<organism evidence="3 4">
    <name type="scientific">Ornithinimicrobium cerasi</name>
    <dbReference type="NCBI Taxonomy" id="2248773"/>
    <lineage>
        <taxon>Bacteria</taxon>
        <taxon>Bacillati</taxon>
        <taxon>Actinomycetota</taxon>
        <taxon>Actinomycetes</taxon>
        <taxon>Micrococcales</taxon>
        <taxon>Ornithinimicrobiaceae</taxon>
        <taxon>Ornithinimicrobium</taxon>
    </lineage>
</organism>
<evidence type="ECO:0000259" key="2">
    <source>
        <dbReference type="PROSITE" id="PS50975"/>
    </source>
</evidence>
<keyword evidence="4" id="KW-1185">Reference proteome</keyword>
<dbReference type="GO" id="GO:0016874">
    <property type="term" value="F:ligase activity"/>
    <property type="evidence" value="ECO:0007669"/>
    <property type="project" value="UniProtKB-KW"/>
</dbReference>
<evidence type="ECO:0000313" key="3">
    <source>
        <dbReference type="EMBL" id="SOC57239.1"/>
    </source>
</evidence>
<dbReference type="EMBL" id="OBQK01000011">
    <property type="protein sequence ID" value="SOC57239.1"/>
    <property type="molecule type" value="Genomic_DNA"/>
</dbReference>
<evidence type="ECO:0000256" key="1">
    <source>
        <dbReference type="PROSITE-ProRule" id="PRU00409"/>
    </source>
</evidence>
<dbReference type="PROSITE" id="PS50975">
    <property type="entry name" value="ATP_GRASP"/>
    <property type="match status" value="1"/>
</dbReference>
<accession>A0A285VT57</accession>